<accession>A0A7Y7Y8F6</accession>
<dbReference type="Proteomes" id="UP000520592">
    <property type="component" value="Unassembled WGS sequence"/>
</dbReference>
<dbReference type="RefSeq" id="WP_177057423.1">
    <property type="nucleotide sequence ID" value="NZ_JACAPS010000013.1"/>
</dbReference>
<evidence type="ECO:0000313" key="2">
    <source>
        <dbReference type="Proteomes" id="UP000520592"/>
    </source>
</evidence>
<proteinExistence type="predicted"/>
<protein>
    <submittedName>
        <fullName evidence="1">Uncharacterized protein</fullName>
    </submittedName>
</protein>
<dbReference type="EMBL" id="JACAQD010000006">
    <property type="protein sequence ID" value="NWC31749.1"/>
    <property type="molecule type" value="Genomic_DNA"/>
</dbReference>
<comment type="caution">
    <text evidence="1">The sequence shown here is derived from an EMBL/GenBank/DDBJ whole genome shotgun (WGS) entry which is preliminary data.</text>
</comment>
<name>A0A7Y7Y8F6_9PSED</name>
<evidence type="ECO:0000313" key="1">
    <source>
        <dbReference type="EMBL" id="NWC31749.1"/>
    </source>
</evidence>
<reference evidence="1 2" key="1">
    <citation type="submission" date="2020-04" db="EMBL/GenBank/DDBJ databases">
        <title>Molecular characterization of pseudomonads from Agaricus bisporus reveal novel blotch 2 pathogens in Western Europe.</title>
        <authorList>
            <person name="Taparia T."/>
            <person name="Krijger M."/>
            <person name="Haynes E."/>
            <person name="Elpinstone J.G."/>
            <person name="Noble R."/>
            <person name="Van Der Wolf J."/>
        </authorList>
    </citation>
    <scope>NUCLEOTIDE SEQUENCE [LARGE SCALE GENOMIC DNA]</scope>
    <source>
        <strain evidence="1 2">IPO3737</strain>
    </source>
</reference>
<gene>
    <name evidence="1" type="ORF">HX876_05080</name>
</gene>
<organism evidence="1 2">
    <name type="scientific">Pseudomonas gingeri</name>
    <dbReference type="NCBI Taxonomy" id="117681"/>
    <lineage>
        <taxon>Bacteria</taxon>
        <taxon>Pseudomonadati</taxon>
        <taxon>Pseudomonadota</taxon>
        <taxon>Gammaproteobacteria</taxon>
        <taxon>Pseudomonadales</taxon>
        <taxon>Pseudomonadaceae</taxon>
        <taxon>Pseudomonas</taxon>
    </lineage>
</organism>
<sequence>MSDPSTVYYLSQALEQRDTPSKLELSLNIETADRNWLRSLFLAGQDARQALDTPMFVDKLFIMAQGSPAADLAGAFLVSGPPEHPLFLCTPAFGLERFDNREQVFKRLHERLSQPPQRDELLRFVAFRIKTAIRYEPPPTLVTERILGVVLADRRQSIENYLNYTLTNLHDELLRLPTLKFLINQLLQNQLGIHFGSLSLTSVKVISYERPASDGRTASLPLKQVSTRLLGETLLEHYNRGAWPAGQTREFIAPGYASPVADTVTWEREIENLSRQLKNRLESALQTFWEEPLDNGKPRGDLFIDAMGTRFRAELFQQEQDRNAISPEDFYPLCGLYPLDNPRLRDLTLYSLAINANRRSSVLANTFVVRSDRQQHPAYFLYAAGRLQVFESESALLASVTTRLQDTNQGDELRHGLSLRERADLKNAQITRITLLPGELSVFKAQLEGIVAKQRDNVAYVLERYRSSNGALALAAAFERAVDVRALIDPKLVSLSPLGRWSHRLDLSPSEQSVGPGLRHTLMPMLDTARFQLNALNELKARLTEGLKNRPTLKAFIQSELSTVLHRAHGGNLSPGDLYINHYPSALSPLDDSTQLPRHSQNLVEYFLERLTQHTGALAPSTHIGVFSKDAEGNWARVSNLDIAQLNTLVEQAIPDFLGNYLRRQRSLYGELSEPLSEAVTSGLRREAQFKVLLGNLHETDLEVLDNILDSARREQRPGLRGFIPDAFGLTLKTDAPATPVKLHNCFLLTERGGLNTEHSGSVLLWTPVHGAEAFHSFHAAEVELQRRLHDPVDRLALLEQIARSERPAIFPLPQNHHTNHRAYPALGFELIQSDLRGNRQHSLVDKAMGDLAHAAASPYTSEHFHQHLQSCLDTHSTVPMLEKAIHAAQNAALHLALPSWLAGTTDSRQFALASLLDRYRQDADTTADYHQDIPDLRDNARSKVTSLLSRDFPTAQLDPDKISVSLTPHNAAVVLRESLTDFALRHFDEIDQSSIVVSTQEGSLPRELTGERFKSLVKEAAVGNHYANLLASYLSDSARRRPAFRKHFFWQSLLHAFTQMIRNTLSATAHGYIKHLLGMPDGLARKPLDGQNIEFRPLELISDAQAKADPVAGFYLIGPKRGQRGPQILFAPQGPQPIFQEYTNETALLADLGNSNGLQQRVLERLANARRGHYANQVFSAQRVLFGISDNPLLGNLFQRLYQDTSALLGDMLRRQSVQDQHPAWNNVLSWLKGGLDQGAMFMLGRLRLPLLVWQTLPRFKDAAQKAWQGQWGKAIEEFVISLAQLAVARRGGSRTGLSGLAQTEAEGLLESPFPEPSWDDSRLTPGQKAAILGHEAHAVALEDMILNLAAGLYTDPTTGNTFAAVGGKVFQIQEDDRRWRIVKDNARGPWLQQNRYKQWSFDLQGRCIEELSR</sequence>